<gene>
    <name evidence="3" type="ORF">HOC_04002</name>
</gene>
<dbReference type="AlphaFoldDB" id="A0A059GAU8"/>
<evidence type="ECO:0000313" key="4">
    <source>
        <dbReference type="Proteomes" id="UP000024942"/>
    </source>
</evidence>
<feature type="domain" description="Acyl-CoA thioesterase-like C-terminal" evidence="2">
    <location>
        <begin position="138"/>
        <end position="268"/>
    </location>
</feature>
<dbReference type="RefSeq" id="WP_035536024.1">
    <property type="nucleotide sequence ID" value="NZ_ARYL01000004.1"/>
</dbReference>
<dbReference type="InterPro" id="IPR042171">
    <property type="entry name" value="Acyl-CoA_hotdog"/>
</dbReference>
<dbReference type="PANTHER" id="PTHR38110">
    <property type="entry name" value="CHROMOSOME 23, WHOLE GENOME SHOTGUN SEQUENCE"/>
    <property type="match status" value="1"/>
</dbReference>
<protein>
    <recommendedName>
        <fullName evidence="5">Acyl-CoA thioesterase II</fullName>
    </recommendedName>
</protein>
<comment type="caution">
    <text evidence="3">The sequence shown here is derived from an EMBL/GenBank/DDBJ whole genome shotgun (WGS) entry which is preliminary data.</text>
</comment>
<dbReference type="eggNOG" id="COG1946">
    <property type="taxonomic scope" value="Bacteria"/>
</dbReference>
<dbReference type="Pfam" id="PF13622">
    <property type="entry name" value="4HBT_3"/>
    <property type="match status" value="1"/>
</dbReference>
<sequence>MDRVDDFEEATRLLRLRDQSWAVDLRADWGLWSPAGGFISALALRASGEATRLPRPASMTCHFLRMGKYGPAELRAEILKSGRRSELVRMELVQEGNILLMCHVWAVQDEAPGLAHDSSRLQNVPTPQSLKSYEELHPDRPAPLFLQRFEERPIKGMPEAGDGARDPELTGLYKFRPRARAENTFVDAARAMILLDTYGWMAQYPAHPEDDPSPWIAPNMDYHYRFHRPTTEAEWLHMRIRAGIAEGGLMSTDGEIHDLEGRLLVSGTSQLMCLPRPGA</sequence>
<dbReference type="PATRIC" id="fig|1280953.3.peg.809"/>
<evidence type="ECO:0000259" key="1">
    <source>
        <dbReference type="Pfam" id="PF13622"/>
    </source>
</evidence>
<dbReference type="STRING" id="1280953.HOC_04002"/>
<dbReference type="InterPro" id="IPR052389">
    <property type="entry name" value="Sec_Metab_Biosynth-Assoc"/>
</dbReference>
<dbReference type="Gene3D" id="2.40.160.210">
    <property type="entry name" value="Acyl-CoA thioesterase, double hotdog domain"/>
    <property type="match status" value="1"/>
</dbReference>
<evidence type="ECO:0000313" key="3">
    <source>
        <dbReference type="EMBL" id="KDA03613.1"/>
    </source>
</evidence>
<dbReference type="CDD" id="cd03440">
    <property type="entry name" value="hot_dog"/>
    <property type="match status" value="1"/>
</dbReference>
<dbReference type="Pfam" id="PF20789">
    <property type="entry name" value="4HBT_3C"/>
    <property type="match status" value="1"/>
</dbReference>
<keyword evidence="4" id="KW-1185">Reference proteome</keyword>
<dbReference type="EMBL" id="ARYL01000004">
    <property type="protein sequence ID" value="KDA03613.1"/>
    <property type="molecule type" value="Genomic_DNA"/>
</dbReference>
<accession>A0A059GAU8</accession>
<proteinExistence type="predicted"/>
<dbReference type="PANTHER" id="PTHR38110:SF1">
    <property type="entry name" value="THIOESTERASE DOMAIN-CONTAINING PROTEIN"/>
    <property type="match status" value="1"/>
</dbReference>
<reference evidence="3 4" key="1">
    <citation type="journal article" date="2014" name="Antonie Van Leeuwenhoek">
        <title>Hyphomonas beringensis sp. nov. and Hyphomonas chukchiensis sp. nov., isolated from surface seawater of the Bering Sea and Chukchi Sea.</title>
        <authorList>
            <person name="Li C."/>
            <person name="Lai Q."/>
            <person name="Li G."/>
            <person name="Dong C."/>
            <person name="Wang J."/>
            <person name="Liao Y."/>
            <person name="Shao Z."/>
        </authorList>
    </citation>
    <scope>NUCLEOTIDE SEQUENCE [LARGE SCALE GENOMIC DNA]</scope>
    <source>
        <strain evidence="3 4">SCH89</strain>
    </source>
</reference>
<dbReference type="InterPro" id="IPR029069">
    <property type="entry name" value="HotDog_dom_sf"/>
</dbReference>
<dbReference type="Proteomes" id="UP000024942">
    <property type="component" value="Unassembled WGS sequence"/>
</dbReference>
<evidence type="ECO:0000259" key="2">
    <source>
        <dbReference type="Pfam" id="PF20789"/>
    </source>
</evidence>
<evidence type="ECO:0008006" key="5">
    <source>
        <dbReference type="Google" id="ProtNLM"/>
    </source>
</evidence>
<dbReference type="OrthoDB" id="7059210at2"/>
<dbReference type="SUPFAM" id="SSF54637">
    <property type="entry name" value="Thioesterase/thiol ester dehydrase-isomerase"/>
    <property type="match status" value="2"/>
</dbReference>
<organism evidence="3 4">
    <name type="scientific">Hyphomonas oceanitis SCH89</name>
    <dbReference type="NCBI Taxonomy" id="1280953"/>
    <lineage>
        <taxon>Bacteria</taxon>
        <taxon>Pseudomonadati</taxon>
        <taxon>Pseudomonadota</taxon>
        <taxon>Alphaproteobacteria</taxon>
        <taxon>Hyphomonadales</taxon>
        <taxon>Hyphomonadaceae</taxon>
        <taxon>Hyphomonas</taxon>
    </lineage>
</organism>
<feature type="domain" description="Acyl-CoA thioesterase-like N-terminal HotDog" evidence="1">
    <location>
        <begin position="27"/>
        <end position="105"/>
    </location>
</feature>
<dbReference type="InterPro" id="IPR049449">
    <property type="entry name" value="TesB_ACOT8-like_N"/>
</dbReference>
<dbReference type="InterPro" id="IPR049450">
    <property type="entry name" value="ACOT8-like_C"/>
</dbReference>
<name>A0A059GAU8_9PROT</name>